<dbReference type="HAMAP" id="MF_00265">
    <property type="entry name" value="VapC_Nob1"/>
    <property type="match status" value="1"/>
</dbReference>
<sequence length="135" mass="15490">MLYMLDTNVCIGIINNKPSQLRHRLFEIEVGQVGISQIVLYELEYGICSSQQQERNRRNLTSFLQHIQVFDWQQEQSKEAALVRCELMEKGNPIGHYDTLIAAHARSLSATLVTHNMLEFERVGGVILEDWEVGS</sequence>
<dbReference type="CDD" id="cd18745">
    <property type="entry name" value="PIN_VapC4-5_FitB-like"/>
    <property type="match status" value="1"/>
</dbReference>
<dbReference type="GO" id="GO:0016787">
    <property type="term" value="F:hydrolase activity"/>
    <property type="evidence" value="ECO:0007669"/>
    <property type="project" value="UniProtKB-KW"/>
</dbReference>
<accession>A0A6S6TSC3</accession>
<dbReference type="SUPFAM" id="SSF88723">
    <property type="entry name" value="PIN domain-like"/>
    <property type="match status" value="1"/>
</dbReference>
<comment type="function">
    <text evidence="8">Toxic component of a toxin-antitoxin (TA) system. An RNase.</text>
</comment>
<dbReference type="AlphaFoldDB" id="A0A6S6TSC3"/>
<evidence type="ECO:0000256" key="2">
    <source>
        <dbReference type="ARBA" id="ARBA00022649"/>
    </source>
</evidence>
<dbReference type="Pfam" id="PF01850">
    <property type="entry name" value="PIN"/>
    <property type="match status" value="1"/>
</dbReference>
<reference evidence="10" key="1">
    <citation type="submission" date="2020-01" db="EMBL/GenBank/DDBJ databases">
        <authorList>
            <person name="Meier V. D."/>
            <person name="Meier V D."/>
        </authorList>
    </citation>
    <scope>NUCLEOTIDE SEQUENCE</scope>
    <source>
        <strain evidence="10">HLG_WM_MAG_09</strain>
    </source>
</reference>
<keyword evidence="8" id="KW-0800">Toxin</keyword>
<evidence type="ECO:0000256" key="4">
    <source>
        <dbReference type="ARBA" id="ARBA00022723"/>
    </source>
</evidence>
<comment type="similarity">
    <text evidence="7 8">Belongs to the PINc/VapC protein family.</text>
</comment>
<dbReference type="PANTHER" id="PTHR33653">
    <property type="entry name" value="RIBONUCLEASE VAPC2"/>
    <property type="match status" value="1"/>
</dbReference>
<feature type="binding site" evidence="8">
    <location>
        <position position="98"/>
    </location>
    <ligand>
        <name>Mg(2+)</name>
        <dbReference type="ChEBI" id="CHEBI:18420"/>
    </ligand>
</feature>
<comment type="cofactor">
    <cofactor evidence="1 8">
        <name>Mg(2+)</name>
        <dbReference type="ChEBI" id="CHEBI:18420"/>
    </cofactor>
</comment>
<dbReference type="InterPro" id="IPR002716">
    <property type="entry name" value="PIN_dom"/>
</dbReference>
<evidence type="ECO:0000256" key="3">
    <source>
        <dbReference type="ARBA" id="ARBA00022722"/>
    </source>
</evidence>
<protein>
    <recommendedName>
        <fullName evidence="8">Ribonuclease VapC</fullName>
        <shortName evidence="8">RNase VapC</shortName>
        <ecNumber evidence="8">3.1.-.-</ecNumber>
    </recommendedName>
    <alternativeName>
        <fullName evidence="8">Toxin VapC</fullName>
    </alternativeName>
</protein>
<dbReference type="EC" id="3.1.-.-" evidence="8"/>
<feature type="binding site" evidence="8">
    <location>
        <position position="6"/>
    </location>
    <ligand>
        <name>Mg(2+)</name>
        <dbReference type="ChEBI" id="CHEBI:18420"/>
    </ligand>
</feature>
<evidence type="ECO:0000256" key="5">
    <source>
        <dbReference type="ARBA" id="ARBA00022801"/>
    </source>
</evidence>
<keyword evidence="4 8" id="KW-0479">Metal-binding</keyword>
<keyword evidence="6 8" id="KW-0460">Magnesium</keyword>
<keyword evidence="2 8" id="KW-1277">Toxin-antitoxin system</keyword>
<dbReference type="GO" id="GO:0004540">
    <property type="term" value="F:RNA nuclease activity"/>
    <property type="evidence" value="ECO:0007669"/>
    <property type="project" value="InterPro"/>
</dbReference>
<evidence type="ECO:0000256" key="7">
    <source>
        <dbReference type="ARBA" id="ARBA00038093"/>
    </source>
</evidence>
<dbReference type="InterPro" id="IPR022907">
    <property type="entry name" value="VapC_family"/>
</dbReference>
<dbReference type="InterPro" id="IPR050556">
    <property type="entry name" value="Type_II_TA_system_RNase"/>
</dbReference>
<dbReference type="Gene3D" id="3.40.50.1010">
    <property type="entry name" value="5'-nuclease"/>
    <property type="match status" value="1"/>
</dbReference>
<evidence type="ECO:0000256" key="1">
    <source>
        <dbReference type="ARBA" id="ARBA00001946"/>
    </source>
</evidence>
<proteinExistence type="inferred from homology"/>
<evidence type="ECO:0000313" key="10">
    <source>
        <dbReference type="EMBL" id="CAA6822254.1"/>
    </source>
</evidence>
<evidence type="ECO:0000259" key="9">
    <source>
        <dbReference type="Pfam" id="PF01850"/>
    </source>
</evidence>
<dbReference type="InterPro" id="IPR029060">
    <property type="entry name" value="PIN-like_dom_sf"/>
</dbReference>
<dbReference type="GO" id="GO:0000287">
    <property type="term" value="F:magnesium ion binding"/>
    <property type="evidence" value="ECO:0007669"/>
    <property type="project" value="UniProtKB-UniRule"/>
</dbReference>
<evidence type="ECO:0000256" key="8">
    <source>
        <dbReference type="HAMAP-Rule" id="MF_00265"/>
    </source>
</evidence>
<evidence type="ECO:0000256" key="6">
    <source>
        <dbReference type="ARBA" id="ARBA00022842"/>
    </source>
</evidence>
<name>A0A6S6TSC3_9GAMM</name>
<feature type="domain" description="PIN" evidence="9">
    <location>
        <begin position="3"/>
        <end position="123"/>
    </location>
</feature>
<organism evidence="10">
    <name type="scientific">uncultured Thiotrichaceae bacterium</name>
    <dbReference type="NCBI Taxonomy" id="298394"/>
    <lineage>
        <taxon>Bacteria</taxon>
        <taxon>Pseudomonadati</taxon>
        <taxon>Pseudomonadota</taxon>
        <taxon>Gammaproteobacteria</taxon>
        <taxon>Thiotrichales</taxon>
        <taxon>Thiotrichaceae</taxon>
        <taxon>environmental samples</taxon>
    </lineage>
</organism>
<keyword evidence="5 8" id="KW-0378">Hydrolase</keyword>
<keyword evidence="3 8" id="KW-0540">Nuclease</keyword>
<gene>
    <name evidence="8" type="primary">vapC</name>
    <name evidence="10" type="ORF">HELGO_WM40642</name>
</gene>
<dbReference type="PANTHER" id="PTHR33653:SF1">
    <property type="entry name" value="RIBONUCLEASE VAPC2"/>
    <property type="match status" value="1"/>
</dbReference>
<dbReference type="EMBL" id="CACVAT010000366">
    <property type="protein sequence ID" value="CAA6822254.1"/>
    <property type="molecule type" value="Genomic_DNA"/>
</dbReference>
<dbReference type="GO" id="GO:0090729">
    <property type="term" value="F:toxin activity"/>
    <property type="evidence" value="ECO:0007669"/>
    <property type="project" value="UniProtKB-KW"/>
</dbReference>